<gene>
    <name evidence="1" type="ORF">TCM_015026</name>
</gene>
<evidence type="ECO:0000313" key="1">
    <source>
        <dbReference type="EMBL" id="EOY23013.1"/>
    </source>
</evidence>
<name>A0A061G0T5_THECC</name>
<reference evidence="1 2" key="1">
    <citation type="journal article" date="2013" name="Genome Biol.">
        <title>The genome sequence of the most widely cultivated cacao type and its use to identify candidate genes regulating pod color.</title>
        <authorList>
            <person name="Motamayor J.C."/>
            <person name="Mockaitis K."/>
            <person name="Schmutz J."/>
            <person name="Haiminen N."/>
            <person name="Iii D.L."/>
            <person name="Cornejo O."/>
            <person name="Findley S.D."/>
            <person name="Zheng P."/>
            <person name="Utro F."/>
            <person name="Royaert S."/>
            <person name="Saski C."/>
            <person name="Jenkins J."/>
            <person name="Podicheti R."/>
            <person name="Zhao M."/>
            <person name="Scheffler B.E."/>
            <person name="Stack J.C."/>
            <person name="Feltus F.A."/>
            <person name="Mustiga G.M."/>
            <person name="Amores F."/>
            <person name="Phillips W."/>
            <person name="Marelli J.P."/>
            <person name="May G.D."/>
            <person name="Shapiro H."/>
            <person name="Ma J."/>
            <person name="Bustamante C.D."/>
            <person name="Schnell R.J."/>
            <person name="Main D."/>
            <person name="Gilbert D."/>
            <person name="Parida L."/>
            <person name="Kuhn D.N."/>
        </authorList>
    </citation>
    <scope>NUCLEOTIDE SEQUENCE [LARGE SCALE GENOMIC DNA]</scope>
    <source>
        <strain evidence="2">cv. Matina 1-6</strain>
    </source>
</reference>
<dbReference type="InParanoid" id="A0A061G0T5"/>
<protein>
    <submittedName>
        <fullName evidence="1">Uncharacterized protein isoform 2</fullName>
    </submittedName>
</protein>
<evidence type="ECO:0000313" key="2">
    <source>
        <dbReference type="Proteomes" id="UP000026915"/>
    </source>
</evidence>
<dbReference type="EMBL" id="CM001881">
    <property type="protein sequence ID" value="EOY23013.1"/>
    <property type="molecule type" value="Genomic_DNA"/>
</dbReference>
<dbReference type="AlphaFoldDB" id="A0A061G0T5"/>
<accession>A0A061G0T5</accession>
<dbReference type="HOGENOM" id="CLU_1799965_0_0_1"/>
<dbReference type="Proteomes" id="UP000026915">
    <property type="component" value="Chromosome 3"/>
</dbReference>
<proteinExistence type="predicted"/>
<sequence length="163" mass="18523">MWRKQRITTKEKGESFIIRNNHGEIMLVGLNTYKKAVSIVEAKIKALSGTLSICDQQQLRIDEVRHCSREENKVAHTIAQHVKCSLTLTVSVVCLPRRNKRGTRLIQEFSSIWPQKRVLICSFKPRFVSSSLQSIDAISGNRLLRQTLGNLVLLLMSSPQQVP</sequence>
<keyword evidence="2" id="KW-1185">Reference proteome</keyword>
<dbReference type="Gramene" id="EOY23013">
    <property type="protein sequence ID" value="EOY23013"/>
    <property type="gene ID" value="TCM_015026"/>
</dbReference>
<organism evidence="1 2">
    <name type="scientific">Theobroma cacao</name>
    <name type="common">Cacao</name>
    <name type="synonym">Cocoa</name>
    <dbReference type="NCBI Taxonomy" id="3641"/>
    <lineage>
        <taxon>Eukaryota</taxon>
        <taxon>Viridiplantae</taxon>
        <taxon>Streptophyta</taxon>
        <taxon>Embryophyta</taxon>
        <taxon>Tracheophyta</taxon>
        <taxon>Spermatophyta</taxon>
        <taxon>Magnoliopsida</taxon>
        <taxon>eudicotyledons</taxon>
        <taxon>Gunneridae</taxon>
        <taxon>Pentapetalae</taxon>
        <taxon>rosids</taxon>
        <taxon>malvids</taxon>
        <taxon>Malvales</taxon>
        <taxon>Malvaceae</taxon>
        <taxon>Byttnerioideae</taxon>
        <taxon>Theobroma</taxon>
    </lineage>
</organism>